<evidence type="ECO:0000313" key="2">
    <source>
        <dbReference type="Proteomes" id="UP000295484"/>
    </source>
</evidence>
<dbReference type="Proteomes" id="UP000295484">
    <property type="component" value="Unassembled WGS sequence"/>
</dbReference>
<protein>
    <submittedName>
        <fullName evidence="1">Uncharacterized protein</fullName>
    </submittedName>
</protein>
<dbReference type="AlphaFoldDB" id="A0A4R8FQ21"/>
<sequence length="33" mass="3389">MPDGTVPLSLQTGTGFLSGALDRDVFGGLYLSC</sequence>
<organism evidence="1 2">
    <name type="scientific">Rhodovulum visakhapatnamense</name>
    <dbReference type="NCBI Taxonomy" id="364297"/>
    <lineage>
        <taxon>Bacteria</taxon>
        <taxon>Pseudomonadati</taxon>
        <taxon>Pseudomonadota</taxon>
        <taxon>Alphaproteobacteria</taxon>
        <taxon>Rhodobacterales</taxon>
        <taxon>Paracoccaceae</taxon>
        <taxon>Rhodovulum</taxon>
    </lineage>
</organism>
<reference evidence="1 2" key="1">
    <citation type="submission" date="2019-03" db="EMBL/GenBank/DDBJ databases">
        <title>Genomic Encyclopedia of Type Strains, Phase IV (KMG-IV): sequencing the most valuable type-strain genomes for metagenomic binning, comparative biology and taxonomic classification.</title>
        <authorList>
            <person name="Goeker M."/>
        </authorList>
    </citation>
    <scope>NUCLEOTIDE SEQUENCE [LARGE SCALE GENOMIC DNA]</scope>
    <source>
        <strain evidence="1 2">JA181</strain>
    </source>
</reference>
<comment type="caution">
    <text evidence="1">The sequence shown here is derived from an EMBL/GenBank/DDBJ whole genome shotgun (WGS) entry which is preliminary data.</text>
</comment>
<gene>
    <name evidence="1" type="ORF">EV657_11194</name>
</gene>
<accession>A0A4R8FQ21</accession>
<name>A0A4R8FQ21_9RHOB</name>
<dbReference type="EMBL" id="SOEB01000011">
    <property type="protein sequence ID" value="TDX28577.1"/>
    <property type="molecule type" value="Genomic_DNA"/>
</dbReference>
<evidence type="ECO:0000313" key="1">
    <source>
        <dbReference type="EMBL" id="TDX28577.1"/>
    </source>
</evidence>
<proteinExistence type="predicted"/>